<reference evidence="1 2" key="1">
    <citation type="submission" date="2018-04" db="EMBL/GenBank/DDBJ databases">
        <title>Genomic Encyclopedia of Archaeal and Bacterial Type Strains, Phase II (KMG-II): from individual species to whole genera.</title>
        <authorList>
            <person name="Goeker M."/>
        </authorList>
    </citation>
    <scope>NUCLEOTIDE SEQUENCE [LARGE SCALE GENOMIC DNA]</scope>
    <source>
        <strain evidence="1 2">DSM 26809</strain>
    </source>
</reference>
<evidence type="ECO:0000313" key="1">
    <source>
        <dbReference type="EMBL" id="PTR01391.1"/>
    </source>
</evidence>
<comment type="caution">
    <text evidence="1">The sequence shown here is derived from an EMBL/GenBank/DDBJ whole genome shotgun (WGS) entry which is preliminary data.</text>
</comment>
<evidence type="ECO:0008006" key="3">
    <source>
        <dbReference type="Google" id="ProtNLM"/>
    </source>
</evidence>
<dbReference type="PROSITE" id="PS51257">
    <property type="entry name" value="PROKAR_LIPOPROTEIN"/>
    <property type="match status" value="1"/>
</dbReference>
<keyword evidence="2" id="KW-1185">Reference proteome</keyword>
<dbReference type="AlphaFoldDB" id="A0A2T5JG46"/>
<evidence type="ECO:0000313" key="2">
    <source>
        <dbReference type="Proteomes" id="UP000244168"/>
    </source>
</evidence>
<proteinExistence type="predicted"/>
<sequence>MPKPISIRTLKTSILTSLLFLCILWTGCKRRPATPISFYYWKTSYALNKDQQQLLAQTAGQRLYLRLFDIRWDAVQRRIRPNAVIRIHSSLKSVKVTPVIFITNATFLHTELKDVDSLAFKTNRLVSQLSDSAHISYQKVQFDCDWTDDTREKYFAYLQAFRHYSGRQLEATIRLHQVKYRERTGIPPVNRGVLMFYNMGQLSALSNSNSIYNEQDAARYLNRLNTFPLPLDVALPLFSWAIHSRAGHIMQIYPQITRQDLSDLQRFKPDGEHFRAIISFFMKGVYVRENDIFKLEETDAQLLKKAATQLSPKLRNLPGRTIIFYELANINLSQFDASTLGAVADRF</sequence>
<dbReference type="OrthoDB" id="634553at2"/>
<dbReference type="EMBL" id="QAOQ01000001">
    <property type="protein sequence ID" value="PTR01391.1"/>
    <property type="molecule type" value="Genomic_DNA"/>
</dbReference>
<dbReference type="RefSeq" id="WP_107826783.1">
    <property type="nucleotide sequence ID" value="NZ_CP160205.1"/>
</dbReference>
<name>A0A2T5JG46_9SPHI</name>
<organism evidence="1 2">
    <name type="scientific">Mucilaginibacter yixingensis</name>
    <dbReference type="NCBI Taxonomy" id="1295612"/>
    <lineage>
        <taxon>Bacteria</taxon>
        <taxon>Pseudomonadati</taxon>
        <taxon>Bacteroidota</taxon>
        <taxon>Sphingobacteriia</taxon>
        <taxon>Sphingobacteriales</taxon>
        <taxon>Sphingobacteriaceae</taxon>
        <taxon>Mucilaginibacter</taxon>
    </lineage>
</organism>
<dbReference type="Proteomes" id="UP000244168">
    <property type="component" value="Unassembled WGS sequence"/>
</dbReference>
<accession>A0A2T5JG46</accession>
<gene>
    <name evidence="1" type="ORF">C8P68_101625</name>
</gene>
<protein>
    <recommendedName>
        <fullName evidence="3">Lipoprotein</fullName>
    </recommendedName>
</protein>